<sequence length="130" mass="14850">MKHLFCFTFLFLSLSSIITAQEEEQSVTSYNASLIGEWVIDLRPTPHAEGYFQPFIVESIEGNTINGTFYGSNLENALLNDNWEKLYFAFTTNDGTNEYYHSGYLLDGKLFGITYCPDRKFTAPWTGSKK</sequence>
<comment type="caution">
    <text evidence="2">The sequence shown here is derived from an EMBL/GenBank/DDBJ whole genome shotgun (WGS) entry which is preliminary data.</text>
</comment>
<keyword evidence="3" id="KW-1185">Reference proteome</keyword>
<organism evidence="2 3">
    <name type="scientific">Robiginitalea aurantiaca</name>
    <dbReference type="NCBI Taxonomy" id="3056915"/>
    <lineage>
        <taxon>Bacteria</taxon>
        <taxon>Pseudomonadati</taxon>
        <taxon>Bacteroidota</taxon>
        <taxon>Flavobacteriia</taxon>
        <taxon>Flavobacteriales</taxon>
        <taxon>Flavobacteriaceae</taxon>
        <taxon>Robiginitalea</taxon>
    </lineage>
</organism>
<dbReference type="Proteomes" id="UP001174839">
    <property type="component" value="Unassembled WGS sequence"/>
</dbReference>
<reference evidence="2" key="1">
    <citation type="submission" date="2023-06" db="EMBL/GenBank/DDBJ databases">
        <title>Robiginitalea aurantiacus sp. nov. and Algoriphagus sediminis sp. nov., isolated from coastal sediment.</title>
        <authorList>
            <person name="Zhou Z.Y."/>
            <person name="An J."/>
            <person name="Jia Y.W."/>
            <person name="Du Z.J."/>
        </authorList>
    </citation>
    <scope>NUCLEOTIDE SEQUENCE</scope>
    <source>
        <strain evidence="2">M39</strain>
    </source>
</reference>
<protein>
    <recommendedName>
        <fullName evidence="4">Lipocalin-like domain-containing protein</fullName>
    </recommendedName>
</protein>
<evidence type="ECO:0000313" key="2">
    <source>
        <dbReference type="EMBL" id="MDM9631497.1"/>
    </source>
</evidence>
<dbReference type="RefSeq" id="WP_289724852.1">
    <property type="nucleotide sequence ID" value="NZ_JAUDUY010000003.1"/>
</dbReference>
<feature type="signal peptide" evidence="1">
    <location>
        <begin position="1"/>
        <end position="20"/>
    </location>
</feature>
<gene>
    <name evidence="2" type="ORF">QU605_08440</name>
</gene>
<feature type="chain" id="PRO_5046272782" description="Lipocalin-like domain-containing protein" evidence="1">
    <location>
        <begin position="21"/>
        <end position="130"/>
    </location>
</feature>
<keyword evidence="1" id="KW-0732">Signal</keyword>
<name>A0ABT7WF03_9FLAO</name>
<accession>A0ABT7WF03</accession>
<proteinExistence type="predicted"/>
<evidence type="ECO:0000256" key="1">
    <source>
        <dbReference type="SAM" id="SignalP"/>
    </source>
</evidence>
<evidence type="ECO:0000313" key="3">
    <source>
        <dbReference type="Proteomes" id="UP001174839"/>
    </source>
</evidence>
<evidence type="ECO:0008006" key="4">
    <source>
        <dbReference type="Google" id="ProtNLM"/>
    </source>
</evidence>
<dbReference type="EMBL" id="JAUDUY010000003">
    <property type="protein sequence ID" value="MDM9631497.1"/>
    <property type="molecule type" value="Genomic_DNA"/>
</dbReference>